<dbReference type="GO" id="GO:0005886">
    <property type="term" value="C:plasma membrane"/>
    <property type="evidence" value="ECO:0007669"/>
    <property type="project" value="UniProtKB-SubCell"/>
</dbReference>
<feature type="transmembrane region" description="Helical" evidence="6">
    <location>
        <begin position="347"/>
        <end position="374"/>
    </location>
</feature>
<dbReference type="AlphaFoldDB" id="A0A4Y8ZTT5"/>
<feature type="transmembrane region" description="Helical" evidence="6">
    <location>
        <begin position="445"/>
        <end position="466"/>
    </location>
</feature>
<evidence type="ECO:0000256" key="4">
    <source>
        <dbReference type="ARBA" id="ARBA00022989"/>
    </source>
</evidence>
<feature type="domain" description="MacB-like periplasmic core" evidence="8">
    <location>
        <begin position="21"/>
        <end position="245"/>
    </location>
</feature>
<keyword evidence="3 6" id="KW-0812">Transmembrane</keyword>
<dbReference type="PANTHER" id="PTHR30572">
    <property type="entry name" value="MEMBRANE COMPONENT OF TRANSPORTER-RELATED"/>
    <property type="match status" value="1"/>
</dbReference>
<feature type="transmembrane region" description="Helical" evidence="6">
    <location>
        <begin position="759"/>
        <end position="784"/>
    </location>
</feature>
<reference evidence="9 10" key="1">
    <citation type="submission" date="2019-03" db="EMBL/GenBank/DDBJ databases">
        <title>Genome sequence of Sphingomonas sp. 17J27-24.</title>
        <authorList>
            <person name="Kim M."/>
            <person name="Maeng S."/>
            <person name="Sathiyaraj S."/>
        </authorList>
    </citation>
    <scope>NUCLEOTIDE SEQUENCE [LARGE SCALE GENOMIC DNA]</scope>
    <source>
        <strain evidence="9 10">17J27-24</strain>
    </source>
</reference>
<keyword evidence="5 6" id="KW-0472">Membrane</keyword>
<evidence type="ECO:0000313" key="9">
    <source>
        <dbReference type="EMBL" id="TFI59420.1"/>
    </source>
</evidence>
<name>A0A4Y8ZTT5_9SPHN</name>
<dbReference type="InterPro" id="IPR003838">
    <property type="entry name" value="ABC3_permease_C"/>
</dbReference>
<organism evidence="9 10">
    <name type="scientific">Sphingomonas parva</name>
    <dbReference type="NCBI Taxonomy" id="2555898"/>
    <lineage>
        <taxon>Bacteria</taxon>
        <taxon>Pseudomonadati</taxon>
        <taxon>Pseudomonadota</taxon>
        <taxon>Alphaproteobacteria</taxon>
        <taxon>Sphingomonadales</taxon>
        <taxon>Sphingomonadaceae</taxon>
        <taxon>Sphingomonas</taxon>
    </lineage>
</organism>
<proteinExistence type="predicted"/>
<protein>
    <submittedName>
        <fullName evidence="9">FtsX-like permease family protein</fullName>
    </submittedName>
</protein>
<feature type="domain" description="ABC3 transporter permease C-terminal" evidence="7">
    <location>
        <begin position="306"/>
        <end position="423"/>
    </location>
</feature>
<evidence type="ECO:0000313" key="10">
    <source>
        <dbReference type="Proteomes" id="UP000298213"/>
    </source>
</evidence>
<feature type="domain" description="ABC3 transporter permease C-terminal" evidence="7">
    <location>
        <begin position="718"/>
        <end position="831"/>
    </location>
</feature>
<comment type="subcellular location">
    <subcellularLocation>
        <location evidence="1">Cell membrane</location>
        <topology evidence="1">Multi-pass membrane protein</topology>
    </subcellularLocation>
</comment>
<dbReference type="PROSITE" id="PS51257">
    <property type="entry name" value="PROKAR_LIPOPROTEIN"/>
    <property type="match status" value="1"/>
</dbReference>
<keyword evidence="10" id="KW-1185">Reference proteome</keyword>
<comment type="caution">
    <text evidence="9">The sequence shown here is derived from an EMBL/GenBank/DDBJ whole genome shotgun (WGS) entry which is preliminary data.</text>
</comment>
<dbReference type="GO" id="GO:0022857">
    <property type="term" value="F:transmembrane transporter activity"/>
    <property type="evidence" value="ECO:0007669"/>
    <property type="project" value="TreeGrafter"/>
</dbReference>
<keyword evidence="2" id="KW-1003">Cell membrane</keyword>
<dbReference type="InterPro" id="IPR050250">
    <property type="entry name" value="Macrolide_Exporter_MacB"/>
</dbReference>
<dbReference type="EMBL" id="SPDV01000007">
    <property type="protein sequence ID" value="TFI59420.1"/>
    <property type="molecule type" value="Genomic_DNA"/>
</dbReference>
<evidence type="ECO:0000256" key="3">
    <source>
        <dbReference type="ARBA" id="ARBA00022692"/>
    </source>
</evidence>
<keyword evidence="4 6" id="KW-1133">Transmembrane helix</keyword>
<feature type="transmembrane region" description="Helical" evidence="6">
    <location>
        <begin position="394"/>
        <end position="418"/>
    </location>
</feature>
<dbReference type="Pfam" id="PF12704">
    <property type="entry name" value="MacB_PCD"/>
    <property type="match status" value="2"/>
</dbReference>
<evidence type="ECO:0000256" key="6">
    <source>
        <dbReference type="SAM" id="Phobius"/>
    </source>
</evidence>
<sequence length="838" mass="92122">MWRNYVTVGLRALAKNKTYAFINIFGLALGLAACLLILLYVRYEMSYDSWMPEADRAYQFQAWYKPSESGGEEMKLQMTEFVSRDALLKDFPQVEKAVYVCSCGAVIKQDGKASFADRFNFVDGNIFEILQLPFVKGDPKTALADTSSLVLTEEEATKRFGSADPMGKTLTLMAQGKSWDYKVTGVIKDLPKNSHLDLGVVARFDPKTFFADNPYFLSSWNSQGGWVYAKLRPGADVAEINRQLPAWEKRNIPDDTQGAAAGGEVTNPGETQDWRLVNVRDIHMGEGQRASMTPGNDRRTIVTFSVIALLILGMAVVNFTNLATARASQRAREVALRKVLGANRKQLIVQFLGESVLVVAIAMLLALAMVELALPVFNNFLDADIAVTYVGSGGLLLPIVLLVLIVGGVGGLYPAFYLSRFQPARVLKANKSAAEAQGTGSLRNILVVSQFAVSIGLIICTGVIYAQTLYARTADAGYKREGLLQIQNVGAREIEPIMETLKREIGKVDGVQAVARTGIGVNPGNNSVTSVYLPGNPKSIDLGTYGVDPDFFSTMGMELLAGRNFDVAVAMDDATTPFPVNPDAERAIVKRGINVVMSRSAVERLGYTPQEAIGKQVNSGLTYPEFGMVPTTIVGVVKDARFRSVRDPLQPIMFYYARNFHNALMVRYVGNQPKKVLTDIETIWKRLVPDVPFNAEFVDDRLRELYEREEARGQLFGAFAILAVVIGCLGLFGLAAFTAERRTKEIGIRKVLGARSRDIVRLLAWQFSKPVIVANLIAWPVAWWVMRDWLNGFDSRIALGPTPFLLAGMLALVIALGTIASHALKVARANPIHALRYE</sequence>
<feature type="transmembrane region" description="Helical" evidence="6">
    <location>
        <begin position="20"/>
        <end position="41"/>
    </location>
</feature>
<dbReference type="Proteomes" id="UP000298213">
    <property type="component" value="Unassembled WGS sequence"/>
</dbReference>
<evidence type="ECO:0000259" key="8">
    <source>
        <dbReference type="Pfam" id="PF12704"/>
    </source>
</evidence>
<dbReference type="PANTHER" id="PTHR30572:SF18">
    <property type="entry name" value="ABC-TYPE MACROLIDE FAMILY EXPORT SYSTEM PERMEASE COMPONENT 2"/>
    <property type="match status" value="1"/>
</dbReference>
<feature type="transmembrane region" description="Helical" evidence="6">
    <location>
        <begin position="804"/>
        <end position="824"/>
    </location>
</feature>
<gene>
    <name evidence="9" type="ORF">E2493_04285</name>
</gene>
<feature type="transmembrane region" description="Helical" evidence="6">
    <location>
        <begin position="301"/>
        <end position="323"/>
    </location>
</feature>
<dbReference type="OrthoDB" id="9770036at2"/>
<evidence type="ECO:0000256" key="5">
    <source>
        <dbReference type="ARBA" id="ARBA00023136"/>
    </source>
</evidence>
<evidence type="ECO:0000256" key="1">
    <source>
        <dbReference type="ARBA" id="ARBA00004651"/>
    </source>
</evidence>
<dbReference type="InterPro" id="IPR025857">
    <property type="entry name" value="MacB_PCD"/>
</dbReference>
<dbReference type="Pfam" id="PF02687">
    <property type="entry name" value="FtsX"/>
    <property type="match status" value="2"/>
</dbReference>
<evidence type="ECO:0000259" key="7">
    <source>
        <dbReference type="Pfam" id="PF02687"/>
    </source>
</evidence>
<feature type="transmembrane region" description="Helical" evidence="6">
    <location>
        <begin position="715"/>
        <end position="738"/>
    </location>
</feature>
<evidence type="ECO:0000256" key="2">
    <source>
        <dbReference type="ARBA" id="ARBA00022475"/>
    </source>
</evidence>
<dbReference type="RefSeq" id="WP_135084072.1">
    <property type="nucleotide sequence ID" value="NZ_SPDV01000007.1"/>
</dbReference>
<accession>A0A4Y8ZTT5</accession>
<feature type="domain" description="MacB-like periplasmic core" evidence="8">
    <location>
        <begin position="455"/>
        <end position="641"/>
    </location>
</feature>